<dbReference type="InterPro" id="IPR017937">
    <property type="entry name" value="Thioredoxin_CS"/>
</dbReference>
<dbReference type="InterPro" id="IPR050553">
    <property type="entry name" value="Thioredoxin_ResA/DsbE_sf"/>
</dbReference>
<keyword evidence="4" id="KW-1015">Disulfide bond</keyword>
<dbReference type="Proteomes" id="UP000094622">
    <property type="component" value="Unassembled WGS sequence"/>
</dbReference>
<dbReference type="AlphaFoldDB" id="A0A1E3H856"/>
<dbReference type="NCBIfam" id="TIGR00385">
    <property type="entry name" value="dsbE"/>
    <property type="match status" value="1"/>
</dbReference>
<feature type="domain" description="Thioredoxin" evidence="8">
    <location>
        <begin position="62"/>
        <end position="210"/>
    </location>
</feature>
<evidence type="ECO:0000256" key="4">
    <source>
        <dbReference type="ARBA" id="ARBA00023157"/>
    </source>
</evidence>
<dbReference type="OrthoDB" id="9799347at2"/>
<dbReference type="GO" id="GO:0015036">
    <property type="term" value="F:disulfide oxidoreductase activity"/>
    <property type="evidence" value="ECO:0007669"/>
    <property type="project" value="InterPro"/>
</dbReference>
<evidence type="ECO:0000256" key="2">
    <source>
        <dbReference type="ARBA" id="ARBA00007758"/>
    </source>
</evidence>
<keyword evidence="10" id="KW-1185">Reference proteome</keyword>
<keyword evidence="7" id="KW-1133">Transmembrane helix</keyword>
<accession>A0A1E3H856</accession>
<dbReference type="PROSITE" id="PS00194">
    <property type="entry name" value="THIOREDOXIN_1"/>
    <property type="match status" value="1"/>
</dbReference>
<dbReference type="InterPro" id="IPR004799">
    <property type="entry name" value="Periplasmic_diS_OxRdtase_DsbE"/>
</dbReference>
<dbReference type="GO" id="GO:0030288">
    <property type="term" value="C:outer membrane-bounded periplasmic space"/>
    <property type="evidence" value="ECO:0007669"/>
    <property type="project" value="InterPro"/>
</dbReference>
<evidence type="ECO:0000256" key="3">
    <source>
        <dbReference type="ARBA" id="ARBA00022748"/>
    </source>
</evidence>
<evidence type="ECO:0000256" key="1">
    <source>
        <dbReference type="ARBA" id="ARBA00004196"/>
    </source>
</evidence>
<evidence type="ECO:0000313" key="10">
    <source>
        <dbReference type="Proteomes" id="UP000094622"/>
    </source>
</evidence>
<dbReference type="InterPro" id="IPR013766">
    <property type="entry name" value="Thioredoxin_domain"/>
</dbReference>
<feature type="compositionally biased region" description="Polar residues" evidence="6">
    <location>
        <begin position="1"/>
        <end position="10"/>
    </location>
</feature>
<dbReference type="SUPFAM" id="SSF52833">
    <property type="entry name" value="Thioredoxin-like"/>
    <property type="match status" value="1"/>
</dbReference>
<dbReference type="PATRIC" id="fig|1439726.3.peg.10"/>
<dbReference type="PROSITE" id="PS51352">
    <property type="entry name" value="THIOREDOXIN_2"/>
    <property type="match status" value="1"/>
</dbReference>
<dbReference type="InterPro" id="IPR013740">
    <property type="entry name" value="Redoxin"/>
</dbReference>
<dbReference type="CDD" id="cd03010">
    <property type="entry name" value="TlpA_like_DsbE"/>
    <property type="match status" value="1"/>
</dbReference>
<keyword evidence="3" id="KW-0201">Cytochrome c-type biogenesis</keyword>
<evidence type="ECO:0000256" key="6">
    <source>
        <dbReference type="SAM" id="MobiDB-lite"/>
    </source>
</evidence>
<feature type="transmembrane region" description="Helical" evidence="7">
    <location>
        <begin position="31"/>
        <end position="52"/>
    </location>
</feature>
<comment type="subcellular location">
    <subcellularLocation>
        <location evidence="1">Cell envelope</location>
    </subcellularLocation>
</comment>
<reference evidence="9 10" key="1">
    <citation type="submission" date="2016-07" db="EMBL/GenBank/DDBJ databases">
        <title>Draft Genome Sequence of Methylobrevis pamukkalensis PK2.</title>
        <authorList>
            <person name="Vasilenko O.V."/>
            <person name="Doronina N.V."/>
            <person name="Shmareva M.N."/>
            <person name="Tarlachkov S.V."/>
            <person name="Mustakhimov I."/>
            <person name="Trotsenko Y.A."/>
        </authorList>
    </citation>
    <scope>NUCLEOTIDE SEQUENCE [LARGE SCALE GENOMIC DNA]</scope>
    <source>
        <strain evidence="9 10">PK2</strain>
    </source>
</reference>
<comment type="similarity">
    <text evidence="2">Belongs to the thioredoxin family. DsbE subfamily.</text>
</comment>
<feature type="compositionally biased region" description="Low complexity" evidence="6">
    <location>
        <begin position="11"/>
        <end position="25"/>
    </location>
</feature>
<keyword evidence="5" id="KW-0676">Redox-active center</keyword>
<evidence type="ECO:0000256" key="5">
    <source>
        <dbReference type="ARBA" id="ARBA00023284"/>
    </source>
</evidence>
<comment type="caution">
    <text evidence="9">The sequence shown here is derived from an EMBL/GenBank/DDBJ whole genome shotgun (WGS) entry which is preliminary data.</text>
</comment>
<dbReference type="GO" id="GO:0017004">
    <property type="term" value="P:cytochrome complex assembly"/>
    <property type="evidence" value="ECO:0007669"/>
    <property type="project" value="UniProtKB-KW"/>
</dbReference>
<dbReference type="Gene3D" id="3.40.30.10">
    <property type="entry name" value="Glutaredoxin"/>
    <property type="match status" value="1"/>
</dbReference>
<sequence>MSGSEPPKTSETAGPAETGTTGPARRRGPGVVVFLPLVLFLALSAVFLHQLFSGDPSEIPSALIGRKVPAFDLPPVEGLTRNGAPVPGLSTGDLVAAPEGKVTLVNVWGSWCVPCRDEHPLLMELAKRDDIRLVGIDYKDEPGNAVDFLAGLGNPFAAVGSDRTGRTGIDFGVYGVPETFVVDAAGNIRFKFIGPLSPEGITGRLDPEIEKAKVPLAVPAAGPGTAPAAGS</sequence>
<dbReference type="InterPro" id="IPR036249">
    <property type="entry name" value="Thioredoxin-like_sf"/>
</dbReference>
<protein>
    <submittedName>
        <fullName evidence="9">Thiol:disulfide interchange protein CycY</fullName>
    </submittedName>
</protein>
<evidence type="ECO:0000256" key="7">
    <source>
        <dbReference type="SAM" id="Phobius"/>
    </source>
</evidence>
<dbReference type="PANTHER" id="PTHR42852:SF6">
    <property type="entry name" value="THIOL:DISULFIDE INTERCHANGE PROTEIN DSBE"/>
    <property type="match status" value="1"/>
</dbReference>
<keyword evidence="7" id="KW-0472">Membrane</keyword>
<name>A0A1E3H856_9HYPH</name>
<gene>
    <name evidence="9" type="primary">cycY</name>
    <name evidence="9" type="ORF">A6302_00009</name>
</gene>
<dbReference type="Pfam" id="PF08534">
    <property type="entry name" value="Redoxin"/>
    <property type="match status" value="1"/>
</dbReference>
<dbReference type="EMBL" id="MCRJ01000001">
    <property type="protein sequence ID" value="ODN72518.1"/>
    <property type="molecule type" value="Genomic_DNA"/>
</dbReference>
<feature type="region of interest" description="Disordered" evidence="6">
    <location>
        <begin position="1"/>
        <end position="25"/>
    </location>
</feature>
<evidence type="ECO:0000313" key="9">
    <source>
        <dbReference type="EMBL" id="ODN72518.1"/>
    </source>
</evidence>
<organism evidence="9 10">
    <name type="scientific">Methylobrevis pamukkalensis</name>
    <dbReference type="NCBI Taxonomy" id="1439726"/>
    <lineage>
        <taxon>Bacteria</taxon>
        <taxon>Pseudomonadati</taxon>
        <taxon>Pseudomonadota</taxon>
        <taxon>Alphaproteobacteria</taxon>
        <taxon>Hyphomicrobiales</taxon>
        <taxon>Pleomorphomonadaceae</taxon>
        <taxon>Methylobrevis</taxon>
    </lineage>
</organism>
<keyword evidence="7" id="KW-0812">Transmembrane</keyword>
<proteinExistence type="inferred from homology"/>
<evidence type="ECO:0000259" key="8">
    <source>
        <dbReference type="PROSITE" id="PS51352"/>
    </source>
</evidence>
<dbReference type="RefSeq" id="WP_083255361.1">
    <property type="nucleotide sequence ID" value="NZ_MCRJ01000001.1"/>
</dbReference>
<dbReference type="PANTHER" id="PTHR42852">
    <property type="entry name" value="THIOL:DISULFIDE INTERCHANGE PROTEIN DSBE"/>
    <property type="match status" value="1"/>
</dbReference>